<name>A0A6N0NZ02_9CREN</name>
<organism evidence="2 3">
    <name type="scientific">Metallosphaera tengchongensis</name>
    <dbReference type="NCBI Taxonomy" id="1532350"/>
    <lineage>
        <taxon>Archaea</taxon>
        <taxon>Thermoproteota</taxon>
        <taxon>Thermoprotei</taxon>
        <taxon>Sulfolobales</taxon>
        <taxon>Sulfolobaceae</taxon>
        <taxon>Metallosphaera</taxon>
    </lineage>
</organism>
<dbReference type="SUPFAM" id="SSF56281">
    <property type="entry name" value="Metallo-hydrolase/oxidoreductase"/>
    <property type="match status" value="1"/>
</dbReference>
<dbReference type="GO" id="GO:0016787">
    <property type="term" value="F:hydrolase activity"/>
    <property type="evidence" value="ECO:0007669"/>
    <property type="project" value="UniProtKB-KW"/>
</dbReference>
<dbReference type="AlphaFoldDB" id="A0A6N0NZ02"/>
<accession>A0A6N0NZ02</accession>
<protein>
    <submittedName>
        <fullName evidence="2">MBL fold metallo-hydrolase</fullName>
    </submittedName>
</protein>
<dbReference type="RefSeq" id="WP_174631756.1">
    <property type="nucleotide sequence ID" value="NZ_CP049074.1"/>
</dbReference>
<evidence type="ECO:0000259" key="1">
    <source>
        <dbReference type="SMART" id="SM00849"/>
    </source>
</evidence>
<dbReference type="Gene3D" id="3.60.15.10">
    <property type="entry name" value="Ribonuclease Z/Hydroxyacylglutathione hydrolase-like"/>
    <property type="match status" value="1"/>
</dbReference>
<reference evidence="2 3" key="1">
    <citation type="submission" date="2020-02" db="EMBL/GenBank/DDBJ databases">
        <title>Comparative genome analysis reveals the metabolism and evolution of the thermophilic archaeal genus Metallosphaera.</title>
        <authorList>
            <person name="Jiang C."/>
        </authorList>
    </citation>
    <scope>NUCLEOTIDE SEQUENCE [LARGE SCALE GENOMIC DNA]</scope>
    <source>
        <strain evidence="2 3">Ric-A</strain>
    </source>
</reference>
<dbReference type="EMBL" id="CP049074">
    <property type="protein sequence ID" value="QKR00598.1"/>
    <property type="molecule type" value="Genomic_DNA"/>
</dbReference>
<keyword evidence="2" id="KW-0378">Hydrolase</keyword>
<dbReference type="InterPro" id="IPR036866">
    <property type="entry name" value="RibonucZ/Hydroxyglut_hydro"/>
</dbReference>
<dbReference type="GeneID" id="55642195"/>
<evidence type="ECO:0000313" key="3">
    <source>
        <dbReference type="Proteomes" id="UP000509301"/>
    </source>
</evidence>
<dbReference type="KEGG" id="mten:GWK48_09585"/>
<dbReference type="Pfam" id="PF00753">
    <property type="entry name" value="Lactamase_B"/>
    <property type="match status" value="1"/>
</dbReference>
<feature type="domain" description="Metallo-beta-lactamase" evidence="1">
    <location>
        <begin position="13"/>
        <end position="177"/>
    </location>
</feature>
<dbReference type="InterPro" id="IPR001279">
    <property type="entry name" value="Metallo-B-lactamas"/>
</dbReference>
<dbReference type="PANTHER" id="PTHR42951:SF14">
    <property type="entry name" value="METALLO-BETA-LACTAMASE SUPERFAMILY PROTEIN"/>
    <property type="match status" value="1"/>
</dbReference>
<dbReference type="OrthoDB" id="197151at2157"/>
<dbReference type="SMART" id="SM00849">
    <property type="entry name" value="Lactamase_B"/>
    <property type="match status" value="1"/>
</dbReference>
<proteinExistence type="predicted"/>
<dbReference type="Proteomes" id="UP000509301">
    <property type="component" value="Chromosome"/>
</dbReference>
<evidence type="ECO:0000313" key="2">
    <source>
        <dbReference type="EMBL" id="QKR00598.1"/>
    </source>
</evidence>
<dbReference type="InterPro" id="IPR050855">
    <property type="entry name" value="NDM-1-like"/>
</dbReference>
<keyword evidence="3" id="KW-1185">Reference proteome</keyword>
<gene>
    <name evidence="2" type="ORF">GWK48_09585</name>
</gene>
<dbReference type="PANTHER" id="PTHR42951">
    <property type="entry name" value="METALLO-BETA-LACTAMASE DOMAIN-CONTAINING"/>
    <property type="match status" value="1"/>
</dbReference>
<sequence length="263" mass="29083">MRLSKEVEVLPGSPNTLIYQGRAVVDLGGKNSSVDVNAELQLATHGHMDHIAGLLKNSKRKFIPKEDLWALSLMGRRVMTYGFSSKDSSLFTFDLIKDSISIEPGDSEVEVVKLPGHTPGHSGYILGDTLYAGDAFFGKKVLEGFVFPFYLDFWQAMESLEKLRDIAKGVNNLVISHGPIQEAKKMRELLEYNLEYGAKLVKWVKEEISTPSTAEQVVVRVMRRLGAKISPANVFLNEIVVKSILAQVGRAEVGDDGVIFVSN</sequence>